<evidence type="ECO:0000313" key="2">
    <source>
        <dbReference type="EMBL" id="KAF3434947.1"/>
    </source>
</evidence>
<keyword evidence="3" id="KW-1185">Reference proteome</keyword>
<evidence type="ECO:0008006" key="4">
    <source>
        <dbReference type="Google" id="ProtNLM"/>
    </source>
</evidence>
<dbReference type="PANTHER" id="PTHR47377:SF3">
    <property type="entry name" value="RHODANESE-LIKE DOMAIN-CONTAINING PROTEIN 4A, CHLOROPLASTIC"/>
    <property type="match status" value="1"/>
</dbReference>
<dbReference type="EMBL" id="VOIH02000010">
    <property type="protein sequence ID" value="KAF3434947.1"/>
    <property type="molecule type" value="Genomic_DNA"/>
</dbReference>
<dbReference type="AlphaFoldDB" id="A0A8K0E157"/>
<feature type="region of interest" description="Disordered" evidence="1">
    <location>
        <begin position="202"/>
        <end position="225"/>
    </location>
</feature>
<dbReference type="InterPro" id="IPR044240">
    <property type="entry name" value="STR4-like"/>
</dbReference>
<evidence type="ECO:0000313" key="3">
    <source>
        <dbReference type="Proteomes" id="UP000796880"/>
    </source>
</evidence>
<dbReference type="InterPro" id="IPR036873">
    <property type="entry name" value="Rhodanese-like_dom_sf"/>
</dbReference>
<dbReference type="PANTHER" id="PTHR47377">
    <property type="entry name" value="RHODANESE-LIKE DOMAIN-CONTAINING PROTEIN 4, CHLOROPLASTIC"/>
    <property type="match status" value="1"/>
</dbReference>
<organism evidence="2 3">
    <name type="scientific">Rhamnella rubrinervis</name>
    <dbReference type="NCBI Taxonomy" id="2594499"/>
    <lineage>
        <taxon>Eukaryota</taxon>
        <taxon>Viridiplantae</taxon>
        <taxon>Streptophyta</taxon>
        <taxon>Embryophyta</taxon>
        <taxon>Tracheophyta</taxon>
        <taxon>Spermatophyta</taxon>
        <taxon>Magnoliopsida</taxon>
        <taxon>eudicotyledons</taxon>
        <taxon>Gunneridae</taxon>
        <taxon>Pentapetalae</taxon>
        <taxon>rosids</taxon>
        <taxon>fabids</taxon>
        <taxon>Rosales</taxon>
        <taxon>Rhamnaceae</taxon>
        <taxon>rhamnoid group</taxon>
        <taxon>Rhamneae</taxon>
        <taxon>Rhamnella</taxon>
    </lineage>
</organism>
<proteinExistence type="predicted"/>
<protein>
    <recommendedName>
        <fullName evidence="4">Rhodanese domain-containing protein</fullName>
    </recommendedName>
</protein>
<accession>A0A8K0E157</accession>
<gene>
    <name evidence="2" type="ORF">FNV43_RR22034</name>
</gene>
<dbReference type="Proteomes" id="UP000796880">
    <property type="component" value="Unassembled WGS sequence"/>
</dbReference>
<feature type="compositionally biased region" description="Polar residues" evidence="1">
    <location>
        <begin position="169"/>
        <end position="181"/>
    </location>
</feature>
<comment type="caution">
    <text evidence="2">The sequence shown here is derived from an EMBL/GenBank/DDBJ whole genome shotgun (WGS) entry which is preliminary data.</text>
</comment>
<name>A0A8K0E157_9ROSA</name>
<feature type="region of interest" description="Disordered" evidence="1">
    <location>
        <begin position="164"/>
        <end position="184"/>
    </location>
</feature>
<dbReference type="Gene3D" id="3.40.250.10">
    <property type="entry name" value="Rhodanese-like domain"/>
    <property type="match status" value="1"/>
</dbReference>
<sequence>MFTLPCFASESLASSTEQVSDKINLEAVLEYFRKYKFISAIDAFRKLRDDPNAQLLDIRDEKSLKYINSPNLKIINKDVVQVQFSEDDEGEFVKKVLENFEDAANTNVCILDNFDGNAMKVAELLFKNGFNAAYAIKGGVRGKNGWMEIQETLLPPPVHIYSKKKGKTSQELGTNGGVLQSNEDDNNAISFESVDIRESQGIDNGRVTKSTKSELGIKNGSRSSSPYPNKELGFVSLELAWPI</sequence>
<reference evidence="2" key="1">
    <citation type="submission" date="2020-03" db="EMBL/GenBank/DDBJ databases">
        <title>A high-quality chromosome-level genome assembly of a woody plant with both climbing and erect habits, Rhamnella rubrinervis.</title>
        <authorList>
            <person name="Lu Z."/>
            <person name="Yang Y."/>
            <person name="Zhu X."/>
            <person name="Sun Y."/>
        </authorList>
    </citation>
    <scope>NUCLEOTIDE SEQUENCE</scope>
    <source>
        <strain evidence="2">BYM</strain>
        <tissue evidence="2">Leaf</tissue>
    </source>
</reference>
<evidence type="ECO:0000256" key="1">
    <source>
        <dbReference type="SAM" id="MobiDB-lite"/>
    </source>
</evidence>
<dbReference type="SUPFAM" id="SSF52821">
    <property type="entry name" value="Rhodanese/Cell cycle control phosphatase"/>
    <property type="match status" value="1"/>
</dbReference>
<dbReference type="OrthoDB" id="1696354at2759"/>